<gene>
    <name evidence="1" type="ORF">VOLCADRAFT_108728</name>
</gene>
<evidence type="ECO:0000313" key="2">
    <source>
        <dbReference type="Proteomes" id="UP000001058"/>
    </source>
</evidence>
<organism evidence="2">
    <name type="scientific">Volvox carteri f. nagariensis</name>
    <dbReference type="NCBI Taxonomy" id="3068"/>
    <lineage>
        <taxon>Eukaryota</taxon>
        <taxon>Viridiplantae</taxon>
        <taxon>Chlorophyta</taxon>
        <taxon>core chlorophytes</taxon>
        <taxon>Chlorophyceae</taxon>
        <taxon>CS clade</taxon>
        <taxon>Chlamydomonadales</taxon>
        <taxon>Volvocaceae</taxon>
        <taxon>Volvox</taxon>
    </lineage>
</organism>
<dbReference type="RefSeq" id="XP_002959725.1">
    <property type="nucleotide sequence ID" value="XM_002959679.1"/>
</dbReference>
<dbReference type="OrthoDB" id="508050at2759"/>
<dbReference type="GeneID" id="9614681"/>
<name>D8UM39_VOLCA</name>
<dbReference type="AlphaFoldDB" id="D8UM39"/>
<accession>D8UM39</accession>
<evidence type="ECO:0000313" key="1">
    <source>
        <dbReference type="EMBL" id="EFJ39210.1"/>
    </source>
</evidence>
<proteinExistence type="predicted"/>
<dbReference type="EMBL" id="GL378834">
    <property type="protein sequence ID" value="EFJ39210.1"/>
    <property type="molecule type" value="Genomic_DNA"/>
</dbReference>
<dbReference type="InParanoid" id="D8UM39"/>
<keyword evidence="2" id="KW-1185">Reference proteome</keyword>
<reference evidence="1 2" key="1">
    <citation type="journal article" date="2010" name="Science">
        <title>Genomic analysis of organismal complexity in the multicellular green alga Volvox carteri.</title>
        <authorList>
            <person name="Prochnik S.E."/>
            <person name="Umen J."/>
            <person name="Nedelcu A.M."/>
            <person name="Hallmann A."/>
            <person name="Miller S.M."/>
            <person name="Nishii I."/>
            <person name="Ferris P."/>
            <person name="Kuo A."/>
            <person name="Mitros T."/>
            <person name="Fritz-Laylin L.K."/>
            <person name="Hellsten U."/>
            <person name="Chapman J."/>
            <person name="Simakov O."/>
            <person name="Rensing S.A."/>
            <person name="Terry A."/>
            <person name="Pangilinan J."/>
            <person name="Kapitonov V."/>
            <person name="Jurka J."/>
            <person name="Salamov A."/>
            <person name="Shapiro H."/>
            <person name="Schmutz J."/>
            <person name="Grimwood J."/>
            <person name="Lindquist E."/>
            <person name="Lucas S."/>
            <person name="Grigoriev I.V."/>
            <person name="Schmitt R."/>
            <person name="Kirk D."/>
            <person name="Rokhsar D.S."/>
        </authorList>
    </citation>
    <scope>NUCLEOTIDE SEQUENCE [LARGE SCALE GENOMIC DNA]</scope>
    <source>
        <strain evidence="2">f. Nagariensis / Eve</strain>
    </source>
</reference>
<dbReference type="KEGG" id="vcn:VOLCADRAFT_108728"/>
<sequence length="178" mass="19320">MSAAEAVVSPRFNPSIAFIRAVQKWNDSAGRHQQNDVSGTISTLNLYGDTMLYKYQQQITAPARGPATAGHMQFAESTWDVFYELYKISCGSLVDKISNADVISEARTMAVAWFESVFRPGQSTKSGLQAYMQRLQTQSRKGVLTYRVPGAPPAALETTAAEAVISSATDSGAEKSEL</sequence>
<protein>
    <submittedName>
        <fullName evidence="1">Uncharacterized protein</fullName>
    </submittedName>
</protein>
<dbReference type="Proteomes" id="UP000001058">
    <property type="component" value="Unassembled WGS sequence"/>
</dbReference>